<protein>
    <submittedName>
        <fullName evidence="1">Uncharacterized protein</fullName>
    </submittedName>
</protein>
<reference evidence="1" key="1">
    <citation type="journal article" date="2017" name="Gigascience">
        <title>The first near-complete assembly of the hexaploid bread wheat genome, Triticum aestivum.</title>
        <authorList>
            <person name="Zimin A.V."/>
            <person name="Puiu D."/>
            <person name="Hall R."/>
            <person name="Kingan S."/>
            <person name="Clavijo B.J."/>
            <person name="Salzberg S.L."/>
        </authorList>
    </citation>
    <scope>NUCLEOTIDE SEQUENCE</scope>
    <source>
        <tissue evidence="1">Leaf</tissue>
    </source>
</reference>
<evidence type="ECO:0000313" key="1">
    <source>
        <dbReference type="EMBL" id="KAF7025227.1"/>
    </source>
</evidence>
<proteinExistence type="predicted"/>
<reference evidence="1" key="2">
    <citation type="submission" date="2020-03" db="EMBL/GenBank/DDBJ databases">
        <title>The second near-complete assembly of the hexaploid bread wheat (Triticum aestivum) genome.</title>
        <authorList>
            <person name="Zimin A.V."/>
            <person name="Puiu D."/>
            <person name="Shumante A."/>
            <person name="Alonge M."/>
            <person name="Salzberg S.L."/>
        </authorList>
    </citation>
    <scope>NUCLEOTIDE SEQUENCE</scope>
    <source>
        <tissue evidence="1">Leaf</tissue>
    </source>
</reference>
<comment type="caution">
    <text evidence="1">The sequence shown here is derived from an EMBL/GenBank/DDBJ whole genome shotgun (WGS) entry which is preliminary data.</text>
</comment>
<gene>
    <name evidence="1" type="ORF">CFC21_037445</name>
</gene>
<dbReference type="AlphaFoldDB" id="A0A9R1FA67"/>
<sequence>DDTTLWRLYYYVETVLKAKQDRTVTPP</sequence>
<dbReference type="Proteomes" id="UP000815260">
    <property type="component" value="Chromosome 3A"/>
</dbReference>
<feature type="non-terminal residue" evidence="1">
    <location>
        <position position="1"/>
    </location>
</feature>
<name>A0A9R1FA67_WHEAT</name>
<dbReference type="EMBL" id="CM022217">
    <property type="protein sequence ID" value="KAF7025227.1"/>
    <property type="molecule type" value="Genomic_DNA"/>
</dbReference>
<organism evidence="1">
    <name type="scientific">Triticum aestivum</name>
    <name type="common">Wheat</name>
    <dbReference type="NCBI Taxonomy" id="4565"/>
    <lineage>
        <taxon>Eukaryota</taxon>
        <taxon>Viridiplantae</taxon>
        <taxon>Streptophyta</taxon>
        <taxon>Embryophyta</taxon>
        <taxon>Tracheophyta</taxon>
        <taxon>Spermatophyta</taxon>
        <taxon>Magnoliopsida</taxon>
        <taxon>Liliopsida</taxon>
        <taxon>Poales</taxon>
        <taxon>Poaceae</taxon>
        <taxon>BOP clade</taxon>
        <taxon>Pooideae</taxon>
        <taxon>Triticodae</taxon>
        <taxon>Triticeae</taxon>
        <taxon>Triticinae</taxon>
        <taxon>Triticum</taxon>
    </lineage>
</organism>
<accession>A0A9R1FA67</accession>